<feature type="compositionally biased region" description="Polar residues" evidence="1">
    <location>
        <begin position="256"/>
        <end position="279"/>
    </location>
</feature>
<dbReference type="Proteomes" id="UP000800082">
    <property type="component" value="Unassembled WGS sequence"/>
</dbReference>
<dbReference type="EMBL" id="ML978958">
    <property type="protein sequence ID" value="KAF1932706.1"/>
    <property type="molecule type" value="Genomic_DNA"/>
</dbReference>
<dbReference type="GeneID" id="54347836"/>
<proteinExistence type="predicted"/>
<sequence length="446" mass="49650">MMDIVGALGAGSTIRIKNSRRDIEELASETIIFAGLYKKFLRACDDDRDAYTTDALAVRSLITWATRTADSLRQLLRKVEALYPQSKSSSKLEKKAISHIVWLGSKSAVKALRDSLSVARESINGFSNLMCLKKLKKQIKSLKSALHDRNKRLECEAELGTTLEAKIREIDQDIKETEVLHRENRKVLGKAEHKVARHRQNSRTADLVPAPEQLYDLIEILDDYAHELFPSRCLRKRTDDRSSVSSASGHGSVYSPLSQRSQRTSASDPLTSGTIRTHNSSIPTSSASSLLSFRSPLNPPRFSSSLSTVSTSSVDIPNLTSPSNVQANVSIECAHTRREYMRDPKGNILSPPIVRSPSSPATTIQIGDHLITLEATKLKINRHSLDFNDYEMGLSFFEALRQHPREVDSLNEVLARGDEDWEGIPGWLVNPSEWIVQPPASGVRDV</sequence>
<dbReference type="RefSeq" id="XP_033452954.1">
    <property type="nucleotide sequence ID" value="XM_033590175.1"/>
</dbReference>
<evidence type="ECO:0000313" key="3">
    <source>
        <dbReference type="Proteomes" id="UP000800082"/>
    </source>
</evidence>
<evidence type="ECO:0000256" key="1">
    <source>
        <dbReference type="SAM" id="MobiDB-lite"/>
    </source>
</evidence>
<dbReference type="OrthoDB" id="3795238at2759"/>
<accession>A0A6A5S2K3</accession>
<gene>
    <name evidence="2" type="ORF">M421DRAFT_399130</name>
</gene>
<reference evidence="2" key="1">
    <citation type="journal article" date="2020" name="Stud. Mycol.">
        <title>101 Dothideomycetes genomes: a test case for predicting lifestyles and emergence of pathogens.</title>
        <authorList>
            <person name="Haridas S."/>
            <person name="Albert R."/>
            <person name="Binder M."/>
            <person name="Bloem J."/>
            <person name="Labutti K."/>
            <person name="Salamov A."/>
            <person name="Andreopoulos B."/>
            <person name="Baker S."/>
            <person name="Barry K."/>
            <person name="Bills G."/>
            <person name="Bluhm B."/>
            <person name="Cannon C."/>
            <person name="Castanera R."/>
            <person name="Culley D."/>
            <person name="Daum C."/>
            <person name="Ezra D."/>
            <person name="Gonzalez J."/>
            <person name="Henrissat B."/>
            <person name="Kuo A."/>
            <person name="Liang C."/>
            <person name="Lipzen A."/>
            <person name="Lutzoni F."/>
            <person name="Magnuson J."/>
            <person name="Mondo S."/>
            <person name="Nolan M."/>
            <person name="Ohm R."/>
            <person name="Pangilinan J."/>
            <person name="Park H.-J."/>
            <person name="Ramirez L."/>
            <person name="Alfaro M."/>
            <person name="Sun H."/>
            <person name="Tritt A."/>
            <person name="Yoshinaga Y."/>
            <person name="Zwiers L.-H."/>
            <person name="Turgeon B."/>
            <person name="Goodwin S."/>
            <person name="Spatafora J."/>
            <person name="Crous P."/>
            <person name="Grigoriev I."/>
        </authorList>
    </citation>
    <scope>NUCLEOTIDE SEQUENCE</scope>
    <source>
        <strain evidence="2">CBS 183.55</strain>
    </source>
</reference>
<dbReference type="AlphaFoldDB" id="A0A6A5S2K3"/>
<organism evidence="2 3">
    <name type="scientific">Didymella exigua CBS 183.55</name>
    <dbReference type="NCBI Taxonomy" id="1150837"/>
    <lineage>
        <taxon>Eukaryota</taxon>
        <taxon>Fungi</taxon>
        <taxon>Dikarya</taxon>
        <taxon>Ascomycota</taxon>
        <taxon>Pezizomycotina</taxon>
        <taxon>Dothideomycetes</taxon>
        <taxon>Pleosporomycetidae</taxon>
        <taxon>Pleosporales</taxon>
        <taxon>Pleosporineae</taxon>
        <taxon>Didymellaceae</taxon>
        <taxon>Didymella</taxon>
    </lineage>
</organism>
<keyword evidence="3" id="KW-1185">Reference proteome</keyword>
<feature type="region of interest" description="Disordered" evidence="1">
    <location>
        <begin position="236"/>
        <end position="290"/>
    </location>
</feature>
<feature type="compositionally biased region" description="Low complexity" evidence="1">
    <location>
        <begin position="243"/>
        <end position="255"/>
    </location>
</feature>
<protein>
    <submittedName>
        <fullName evidence="2">Uncharacterized protein</fullName>
    </submittedName>
</protein>
<feature type="compositionally biased region" description="Low complexity" evidence="1">
    <location>
        <begin position="280"/>
        <end position="290"/>
    </location>
</feature>
<evidence type="ECO:0000313" key="2">
    <source>
        <dbReference type="EMBL" id="KAF1932706.1"/>
    </source>
</evidence>
<name>A0A6A5S2K3_9PLEO</name>